<accession>Q5M9Y9</accession>
<keyword evidence="3" id="KW-1185">Reference proteome</keyword>
<evidence type="ECO:0000313" key="2">
    <source>
        <dbReference type="Proteomes" id="UP000084051"/>
    </source>
</evidence>
<name>Q5M9Y9_TOBAC</name>
<dbReference type="OrthoDB" id="1700582at2759"/>
<dbReference type="RefSeq" id="YP_173424.1">
    <property type="nucleotide sequence ID" value="NC_006581.1"/>
</dbReference>
<reference evidence="4" key="3">
    <citation type="submission" date="2025-04" db="UniProtKB">
        <authorList>
            <consortium name="RefSeq"/>
        </authorList>
    </citation>
    <scope>IDENTIFICATION</scope>
    <source>
        <tissue evidence="4">Leaf</tissue>
    </source>
</reference>
<reference evidence="4" key="1">
    <citation type="submission" date="2004-12" db="EMBL/GenBank/DDBJ databases">
        <authorList>
            <consortium name="NCBI Genome Project"/>
        </authorList>
    </citation>
    <scope>NUCLEOTIDE SEQUENCE</scope>
    <source>
        <tissue evidence="4">Leaf</tissue>
    </source>
</reference>
<evidence type="ECO:0000313" key="1">
    <source>
        <dbReference type="EMBL" id="BAD83489.1"/>
    </source>
</evidence>
<evidence type="ECO:0000313" key="4">
    <source>
        <dbReference type="RefSeq" id="YP_173424.1"/>
    </source>
</evidence>
<sequence length="101" mass="11477">MLSVDFYNKGKPPTLILCHLIETSSVLLTTPRGQGRGRTVIPGFAVRYISIMLPSQTRHLMCQSQTVVLPSPLLLFLHMRRRQRRGDNFFLLCLAQSSFSD</sequence>
<dbReference type="AlphaFoldDB" id="Q5M9Y9"/>
<geneLocation type="mitochondrion" evidence="1 4"/>
<reference evidence="1 2" key="2">
    <citation type="journal article" date="2005" name="Mol. Genet. Genomics">
        <title>The complete nucleotide sequence and multipartite organization of the tobacco mitochondrial genome: comparative analysis of mitochondrial genomes in higher plants.</title>
        <authorList>
            <person name="Sugiyama Y."/>
            <person name="Watase Y."/>
            <person name="Nagase M."/>
            <person name="Makita N."/>
            <person name="Yagura S."/>
            <person name="Hirai A."/>
            <person name="Sugiura M."/>
        </authorList>
    </citation>
    <scope>NUCLEOTIDE SEQUENCE</scope>
    <source>
        <strain evidence="2">cv. TN90</strain>
        <tissue evidence="1 4">Leaf</tissue>
    </source>
</reference>
<keyword evidence="1 4" id="KW-0496">Mitochondrion</keyword>
<gene>
    <name evidence="1 4" type="primary">orf101b</name>
    <name evidence="4" type="ORF">NitaMp082</name>
</gene>
<dbReference type="GeneID" id="3205320"/>
<organism evidence="1">
    <name type="scientific">Nicotiana tabacum</name>
    <name type="common">Common tobacco</name>
    <dbReference type="NCBI Taxonomy" id="4097"/>
    <lineage>
        <taxon>Eukaryota</taxon>
        <taxon>Viridiplantae</taxon>
        <taxon>Streptophyta</taxon>
        <taxon>Embryophyta</taxon>
        <taxon>Tracheophyta</taxon>
        <taxon>Spermatophyta</taxon>
        <taxon>Magnoliopsida</taxon>
        <taxon>eudicotyledons</taxon>
        <taxon>Gunneridae</taxon>
        <taxon>Pentapetalae</taxon>
        <taxon>asterids</taxon>
        <taxon>lamiids</taxon>
        <taxon>Solanales</taxon>
        <taxon>Solanaceae</taxon>
        <taxon>Nicotianoideae</taxon>
        <taxon>Nicotianeae</taxon>
        <taxon>Nicotiana</taxon>
    </lineage>
</organism>
<dbReference type="EMBL" id="BA000042">
    <property type="protein sequence ID" value="BAD83489.1"/>
    <property type="molecule type" value="Genomic_DNA"/>
</dbReference>
<protein>
    <submittedName>
        <fullName evidence="1 4">Uncharacterized protein</fullName>
    </submittedName>
</protein>
<dbReference type="PaxDb" id="4097-Q5M9Y9"/>
<proteinExistence type="predicted"/>
<dbReference type="KEGG" id="nta:3205320"/>
<evidence type="ECO:0000313" key="3">
    <source>
        <dbReference type="Proteomes" id="UP000790787"/>
    </source>
</evidence>
<dbReference type="Proteomes" id="UP000790787">
    <property type="component" value="Mitochondrion MT"/>
</dbReference>